<evidence type="ECO:0000313" key="3">
    <source>
        <dbReference type="EMBL" id="EJT71681.1"/>
    </source>
</evidence>
<protein>
    <submittedName>
        <fullName evidence="3 4">Uncharacterized protein</fullName>
    </submittedName>
</protein>
<reference evidence="4" key="5">
    <citation type="submission" date="2018-04" db="UniProtKB">
        <authorList>
            <consortium name="EnsemblFungi"/>
        </authorList>
    </citation>
    <scope>IDENTIFICATION</scope>
    <source>
        <strain evidence="4">R3-111a-1</strain>
    </source>
</reference>
<keyword evidence="2" id="KW-1133">Transmembrane helix</keyword>
<evidence type="ECO:0000313" key="5">
    <source>
        <dbReference type="Proteomes" id="UP000006039"/>
    </source>
</evidence>
<feature type="region of interest" description="Disordered" evidence="1">
    <location>
        <begin position="242"/>
        <end position="279"/>
    </location>
</feature>
<evidence type="ECO:0000256" key="2">
    <source>
        <dbReference type="SAM" id="Phobius"/>
    </source>
</evidence>
<dbReference type="Proteomes" id="UP000006039">
    <property type="component" value="Unassembled WGS sequence"/>
</dbReference>
<reference evidence="5" key="1">
    <citation type="submission" date="2010-07" db="EMBL/GenBank/DDBJ databases">
        <title>The genome sequence of Gaeumannomyces graminis var. tritici strain R3-111a-1.</title>
        <authorList>
            <consortium name="The Broad Institute Genome Sequencing Platform"/>
            <person name="Ma L.-J."/>
            <person name="Dead R."/>
            <person name="Young S."/>
            <person name="Zeng Q."/>
            <person name="Koehrsen M."/>
            <person name="Alvarado L."/>
            <person name="Berlin A."/>
            <person name="Chapman S.B."/>
            <person name="Chen Z."/>
            <person name="Freedman E."/>
            <person name="Gellesch M."/>
            <person name="Goldberg J."/>
            <person name="Griggs A."/>
            <person name="Gujja S."/>
            <person name="Heilman E.R."/>
            <person name="Heiman D."/>
            <person name="Hepburn T."/>
            <person name="Howarth C."/>
            <person name="Jen D."/>
            <person name="Larson L."/>
            <person name="Mehta T."/>
            <person name="Neiman D."/>
            <person name="Pearson M."/>
            <person name="Roberts A."/>
            <person name="Saif S."/>
            <person name="Shea T."/>
            <person name="Shenoy N."/>
            <person name="Sisk P."/>
            <person name="Stolte C."/>
            <person name="Sykes S."/>
            <person name="Walk T."/>
            <person name="White J."/>
            <person name="Yandava C."/>
            <person name="Haas B."/>
            <person name="Nusbaum C."/>
            <person name="Birren B."/>
        </authorList>
    </citation>
    <scope>NUCLEOTIDE SEQUENCE [LARGE SCALE GENOMIC DNA]</scope>
    <source>
        <strain evidence="5">R3-111a-1</strain>
    </source>
</reference>
<keyword evidence="5" id="KW-1185">Reference proteome</keyword>
<feature type="transmembrane region" description="Helical" evidence="2">
    <location>
        <begin position="75"/>
        <end position="97"/>
    </location>
</feature>
<dbReference type="VEuPathDB" id="FungiDB:GGTG_10935"/>
<keyword evidence="2" id="KW-0812">Transmembrane</keyword>
<dbReference type="EnsemblFungi" id="EJT71681">
    <property type="protein sequence ID" value="EJT71681"/>
    <property type="gene ID" value="GGTG_10935"/>
</dbReference>
<reference evidence="3" key="2">
    <citation type="submission" date="2010-07" db="EMBL/GenBank/DDBJ databases">
        <authorList>
            <consortium name="The Broad Institute Genome Sequencing Platform"/>
            <consortium name="Broad Institute Genome Sequencing Center for Infectious Disease"/>
            <person name="Ma L.-J."/>
            <person name="Dead R."/>
            <person name="Young S."/>
            <person name="Zeng Q."/>
            <person name="Koehrsen M."/>
            <person name="Alvarado L."/>
            <person name="Berlin A."/>
            <person name="Chapman S.B."/>
            <person name="Chen Z."/>
            <person name="Freedman E."/>
            <person name="Gellesch M."/>
            <person name="Goldberg J."/>
            <person name="Griggs A."/>
            <person name="Gujja S."/>
            <person name="Heilman E.R."/>
            <person name="Heiman D."/>
            <person name="Hepburn T."/>
            <person name="Howarth C."/>
            <person name="Jen D."/>
            <person name="Larson L."/>
            <person name="Mehta T."/>
            <person name="Neiman D."/>
            <person name="Pearson M."/>
            <person name="Roberts A."/>
            <person name="Saif S."/>
            <person name="Shea T."/>
            <person name="Shenoy N."/>
            <person name="Sisk P."/>
            <person name="Stolte C."/>
            <person name="Sykes S."/>
            <person name="Walk T."/>
            <person name="White J."/>
            <person name="Yandava C."/>
            <person name="Haas B."/>
            <person name="Nusbaum C."/>
            <person name="Birren B."/>
        </authorList>
    </citation>
    <scope>NUCLEOTIDE SEQUENCE</scope>
    <source>
        <strain evidence="3">R3-111a-1</strain>
    </source>
</reference>
<feature type="compositionally biased region" description="Low complexity" evidence="1">
    <location>
        <begin position="246"/>
        <end position="265"/>
    </location>
</feature>
<reference evidence="3" key="3">
    <citation type="submission" date="2010-09" db="EMBL/GenBank/DDBJ databases">
        <title>Annotation of Gaeumannomyces graminis var. tritici R3-111a-1.</title>
        <authorList>
            <consortium name="The Broad Institute Genome Sequencing Platform"/>
            <person name="Ma L.-J."/>
            <person name="Dead R."/>
            <person name="Young S.K."/>
            <person name="Zeng Q."/>
            <person name="Gargeya S."/>
            <person name="Fitzgerald M."/>
            <person name="Haas B."/>
            <person name="Abouelleil A."/>
            <person name="Alvarado L."/>
            <person name="Arachchi H.M."/>
            <person name="Berlin A."/>
            <person name="Brown A."/>
            <person name="Chapman S.B."/>
            <person name="Chen Z."/>
            <person name="Dunbar C."/>
            <person name="Freedman E."/>
            <person name="Gearin G."/>
            <person name="Gellesch M."/>
            <person name="Goldberg J."/>
            <person name="Griggs A."/>
            <person name="Gujja S."/>
            <person name="Heiman D."/>
            <person name="Howarth C."/>
            <person name="Larson L."/>
            <person name="Lui A."/>
            <person name="MacDonald P.J.P."/>
            <person name="Mehta T."/>
            <person name="Montmayeur A."/>
            <person name="Murphy C."/>
            <person name="Neiman D."/>
            <person name="Pearson M."/>
            <person name="Priest M."/>
            <person name="Roberts A."/>
            <person name="Saif S."/>
            <person name="Shea T."/>
            <person name="Shenoy N."/>
            <person name="Sisk P."/>
            <person name="Stolte C."/>
            <person name="Sykes S."/>
            <person name="Yandava C."/>
            <person name="Wortman J."/>
            <person name="Nusbaum C."/>
            <person name="Birren B."/>
        </authorList>
    </citation>
    <scope>NUCLEOTIDE SEQUENCE</scope>
    <source>
        <strain evidence="3">R3-111a-1</strain>
    </source>
</reference>
<feature type="region of interest" description="Disordered" evidence="1">
    <location>
        <begin position="321"/>
        <end position="351"/>
    </location>
</feature>
<accession>J3PBR4</accession>
<name>J3PBR4_GAET3</name>
<dbReference type="EMBL" id="GL385400">
    <property type="protein sequence ID" value="EJT71681.1"/>
    <property type="molecule type" value="Genomic_DNA"/>
</dbReference>
<dbReference type="RefSeq" id="XP_009227078.1">
    <property type="nucleotide sequence ID" value="XM_009228814.1"/>
</dbReference>
<gene>
    <name evidence="4" type="primary">20351393</name>
    <name evidence="3" type="ORF">GGTG_10935</name>
</gene>
<feature type="region of interest" description="Disordered" evidence="1">
    <location>
        <begin position="165"/>
        <end position="212"/>
    </location>
</feature>
<evidence type="ECO:0000256" key="1">
    <source>
        <dbReference type="SAM" id="MobiDB-lite"/>
    </source>
</evidence>
<reference evidence="4" key="4">
    <citation type="journal article" date="2015" name="G3 (Bethesda)">
        <title>Genome sequences of three phytopathogenic species of the Magnaporthaceae family of fungi.</title>
        <authorList>
            <person name="Okagaki L.H."/>
            <person name="Nunes C.C."/>
            <person name="Sailsbery J."/>
            <person name="Clay B."/>
            <person name="Brown D."/>
            <person name="John T."/>
            <person name="Oh Y."/>
            <person name="Young N."/>
            <person name="Fitzgerald M."/>
            <person name="Haas B.J."/>
            <person name="Zeng Q."/>
            <person name="Young S."/>
            <person name="Adiconis X."/>
            <person name="Fan L."/>
            <person name="Levin J.Z."/>
            <person name="Mitchell T.K."/>
            <person name="Okubara P.A."/>
            <person name="Farman M.L."/>
            <person name="Kohn L.M."/>
            <person name="Birren B."/>
            <person name="Ma L.-J."/>
            <person name="Dean R.A."/>
        </authorList>
    </citation>
    <scope>NUCLEOTIDE SEQUENCE</scope>
    <source>
        <strain evidence="4">R3-111a-1</strain>
    </source>
</reference>
<feature type="compositionally biased region" description="Low complexity" evidence="1">
    <location>
        <begin position="169"/>
        <end position="180"/>
    </location>
</feature>
<sequence>MAPFYRVSMANAAAGDGRLGFRYLHKLADALCGRSEAGGTAVDEQRGAASTPVTYHPMTNAGDAKGAKTHQTINLTLGILGAVLTGLFLVCFAAYSVRLAVRGELCATYRRKFRCLGARIKSAGRCVGGCFSKASWKRLPGNLKWFFSSQNGCWTCACLRAPKNGDDANNSNNNNNNNNSVSDGQTISSPGGGGGSNNNTGDGSGSPFKSHIGADISHLFEDSDSAFAGAPEPPIEMHPALRRDSAAAQQQQRQQHQHQSPHAVAAPPPARGGGLPVLSLDLPGSSMNPPAKTRPMSMESTYYSGLLEHARPWLMWASSPPPERTLAPAPGPGGGVTRSNRLSRLMEGRRN</sequence>
<dbReference type="AlphaFoldDB" id="J3PBR4"/>
<organism evidence="3">
    <name type="scientific">Gaeumannomyces tritici (strain R3-111a-1)</name>
    <name type="common">Wheat and barley take-all root rot fungus</name>
    <name type="synonym">Gaeumannomyces graminis var. tritici</name>
    <dbReference type="NCBI Taxonomy" id="644352"/>
    <lineage>
        <taxon>Eukaryota</taxon>
        <taxon>Fungi</taxon>
        <taxon>Dikarya</taxon>
        <taxon>Ascomycota</taxon>
        <taxon>Pezizomycotina</taxon>
        <taxon>Sordariomycetes</taxon>
        <taxon>Sordariomycetidae</taxon>
        <taxon>Magnaporthales</taxon>
        <taxon>Magnaporthaceae</taxon>
        <taxon>Gaeumannomyces</taxon>
    </lineage>
</organism>
<dbReference type="GeneID" id="20351393"/>
<proteinExistence type="predicted"/>
<dbReference type="HOGENOM" id="CLU_789990_0_0_1"/>
<evidence type="ECO:0000313" key="4">
    <source>
        <dbReference type="EnsemblFungi" id="EJT71681"/>
    </source>
</evidence>
<keyword evidence="2" id="KW-0472">Membrane</keyword>